<evidence type="ECO:0000256" key="1">
    <source>
        <dbReference type="ARBA" id="ARBA00022898"/>
    </source>
</evidence>
<comment type="similarity">
    <text evidence="2 3">Belongs to the pyridoxal phosphate-binding protein YggS/PROSC family.</text>
</comment>
<dbReference type="PIRSF" id="PIRSF004848">
    <property type="entry name" value="YBL036c_PLPDEIII"/>
    <property type="match status" value="1"/>
</dbReference>
<comment type="caution">
    <text evidence="5">The sequence shown here is derived from an EMBL/GenBank/DDBJ whole genome shotgun (WGS) entry which is preliminary data.</text>
</comment>
<evidence type="ECO:0000259" key="4">
    <source>
        <dbReference type="Pfam" id="PF01168"/>
    </source>
</evidence>
<accession>A0ABT2ESP7</accession>
<sequence>MAQVTSEVTVAEQVKGNLMRVKERIALAAERAGRDPAEIVLVGATKSVDVERIRAAIEAGLEHIGENYAQEAWAKYQQIGDAVTWHFIGHLQTNKAKLVVRFCKFVQSLDRVALAEELDKRAEQVGRIVDCLVEVNVGGEATKSGVAPEEVEHLIRQASQFPNIRIVGLMAIPPYLPDPEQVRPFFRKMRELFERLKGLDLPNVEMRYLSMGMSHDFEVAIEEGANMVRIGTAIFGPRPTKGGAGG</sequence>
<comment type="function">
    <text evidence="2">Pyridoxal 5'-phosphate (PLP)-binding protein, which is involved in PLP homeostasis.</text>
</comment>
<evidence type="ECO:0000313" key="5">
    <source>
        <dbReference type="EMBL" id="MCS3920988.1"/>
    </source>
</evidence>
<dbReference type="EMBL" id="JANUCP010000008">
    <property type="protein sequence ID" value="MCS3920988.1"/>
    <property type="molecule type" value="Genomic_DNA"/>
</dbReference>
<feature type="modified residue" description="N6-(pyridoxal phosphate)lysine" evidence="2">
    <location>
        <position position="46"/>
    </location>
</feature>
<dbReference type="InterPro" id="IPR001608">
    <property type="entry name" value="Ala_racemase_N"/>
</dbReference>
<protein>
    <recommendedName>
        <fullName evidence="2">Pyridoxal phosphate homeostasis protein</fullName>
        <shortName evidence="2">PLP homeostasis protein</shortName>
    </recommendedName>
</protein>
<dbReference type="CDD" id="cd00635">
    <property type="entry name" value="PLPDE_III_YBL036c_like"/>
    <property type="match status" value="1"/>
</dbReference>
<gene>
    <name evidence="5" type="ORF">M2350_003429</name>
</gene>
<dbReference type="InterPro" id="IPR029066">
    <property type="entry name" value="PLP-binding_barrel"/>
</dbReference>
<dbReference type="HAMAP" id="MF_02087">
    <property type="entry name" value="PLP_homeostasis"/>
    <property type="match status" value="1"/>
</dbReference>
<proteinExistence type="inferred from homology"/>
<organism evidence="5 6">
    <name type="scientific">Candidatus Fervidibacter sacchari</name>
    <dbReference type="NCBI Taxonomy" id="1448929"/>
    <lineage>
        <taxon>Bacteria</taxon>
        <taxon>Candidatus Fervidibacterota</taxon>
        <taxon>Candidatus Fervidibacter</taxon>
    </lineage>
</organism>
<dbReference type="Gene3D" id="3.20.20.10">
    <property type="entry name" value="Alanine racemase"/>
    <property type="match status" value="1"/>
</dbReference>
<name>A0ABT2ESP7_9BACT</name>
<dbReference type="SUPFAM" id="SSF51419">
    <property type="entry name" value="PLP-binding barrel"/>
    <property type="match status" value="1"/>
</dbReference>
<keyword evidence="6" id="KW-1185">Reference proteome</keyword>
<feature type="domain" description="Alanine racemase N-terminal" evidence="4">
    <location>
        <begin position="18"/>
        <end position="239"/>
    </location>
</feature>
<dbReference type="RefSeq" id="WP_259101624.1">
    <property type="nucleotide sequence ID" value="NZ_CP130454.1"/>
</dbReference>
<evidence type="ECO:0000313" key="6">
    <source>
        <dbReference type="Proteomes" id="UP001204798"/>
    </source>
</evidence>
<dbReference type="PANTHER" id="PTHR10146">
    <property type="entry name" value="PROLINE SYNTHETASE CO-TRANSCRIBED BACTERIAL HOMOLOG PROTEIN"/>
    <property type="match status" value="1"/>
</dbReference>
<dbReference type="Proteomes" id="UP001204798">
    <property type="component" value="Unassembled WGS sequence"/>
</dbReference>
<keyword evidence="1 2" id="KW-0663">Pyridoxal phosphate</keyword>
<dbReference type="NCBIfam" id="TIGR00044">
    <property type="entry name" value="YggS family pyridoxal phosphate-dependent enzyme"/>
    <property type="match status" value="1"/>
</dbReference>
<dbReference type="InterPro" id="IPR011078">
    <property type="entry name" value="PyrdxlP_homeostasis"/>
</dbReference>
<dbReference type="PROSITE" id="PS01211">
    <property type="entry name" value="UPF0001"/>
    <property type="match status" value="1"/>
</dbReference>
<dbReference type="PANTHER" id="PTHR10146:SF14">
    <property type="entry name" value="PYRIDOXAL PHOSPHATE HOMEOSTASIS PROTEIN"/>
    <property type="match status" value="1"/>
</dbReference>
<evidence type="ECO:0000256" key="3">
    <source>
        <dbReference type="RuleBase" id="RU004514"/>
    </source>
</evidence>
<dbReference type="Pfam" id="PF01168">
    <property type="entry name" value="Ala_racemase_N"/>
    <property type="match status" value="1"/>
</dbReference>
<evidence type="ECO:0000256" key="2">
    <source>
        <dbReference type="HAMAP-Rule" id="MF_02087"/>
    </source>
</evidence>
<reference evidence="5 6" key="1">
    <citation type="submission" date="2022-08" db="EMBL/GenBank/DDBJ databases">
        <title>Bacterial and archaeal communities from various locations to study Microbial Dark Matter (Phase II).</title>
        <authorList>
            <person name="Stepanauskas R."/>
        </authorList>
    </citation>
    <scope>NUCLEOTIDE SEQUENCE [LARGE SCALE GENOMIC DNA]</scope>
    <source>
        <strain evidence="5 6">PD1</strain>
    </source>
</reference>